<organism evidence="2 3">
    <name type="scientific">Morganella psychrotolerans</name>
    <dbReference type="NCBI Taxonomy" id="368603"/>
    <lineage>
        <taxon>Bacteria</taxon>
        <taxon>Pseudomonadati</taxon>
        <taxon>Pseudomonadota</taxon>
        <taxon>Gammaproteobacteria</taxon>
        <taxon>Enterobacterales</taxon>
        <taxon>Morganellaceae</taxon>
        <taxon>Morganella</taxon>
    </lineage>
</organism>
<keyword evidence="3" id="KW-1185">Reference proteome</keyword>
<keyword evidence="1" id="KW-0812">Transmembrane</keyword>
<reference evidence="3" key="1">
    <citation type="submission" date="2016-06" db="EMBL/GenBank/DDBJ databases">
        <authorList>
            <person name="Butler K."/>
        </authorList>
    </citation>
    <scope>NUCLEOTIDE SEQUENCE [LARGE SCALE GENOMIC DNA]</scope>
    <source>
        <strain evidence="3">GCSL-Mp20</strain>
    </source>
</reference>
<name>A0A1B8H7W1_9GAMM</name>
<dbReference type="InterPro" id="IPR027375">
    <property type="entry name" value="DKNYY"/>
</dbReference>
<keyword evidence="1" id="KW-0472">Membrane</keyword>
<evidence type="ECO:0008006" key="4">
    <source>
        <dbReference type="Google" id="ProtNLM"/>
    </source>
</evidence>
<evidence type="ECO:0000313" key="2">
    <source>
        <dbReference type="EMBL" id="OBU05174.1"/>
    </source>
</evidence>
<dbReference type="Pfam" id="PF13644">
    <property type="entry name" value="DKNYY"/>
    <property type="match status" value="1"/>
</dbReference>
<evidence type="ECO:0000256" key="1">
    <source>
        <dbReference type="SAM" id="Phobius"/>
    </source>
</evidence>
<proteinExistence type="predicted"/>
<sequence>MKKNNVAGLIVGGSVLLTLLILLSGFILSMNKVSGRDIDDGQQIGHSIFTLYNGNMYAGVPSDGQYVIEAADPVSFKLVSDAYKARQFAVDKHHAYCGNLIVPDFNPGAVKSIGNGYFTDSRNTVYCAPFTKQNEAMTGWKKLRETWLYGWDLGGKPQAFYYPAEVLPASVTPYQLLPETGLAGNGTSIFFNGKLMPDADPNTLTAVDVQQSDLSVRKSHVFYRDNSNVYYQHNKLPVKSNAALYGFYIGNLFREAYLFDPQSGLVAINNIVFPPEFAPYKVISRYGGHVNHVLFLSAKGVYFYDGKKEKIIRAGDNPFLDNSCQEMAPMVFNCNNKTYYLQGSESWGSNKSPGLISRSTHICLFEDNSSQKWEKTGDVMNHRYGEVWKKGNKYYYFDRLGTTQLVSRTIYEITGKQARSSLLNDNLRPENIRQMTGDGSLQPVTCTSVLQAKTYYKKTFMSALDIFNDD</sequence>
<comment type="caution">
    <text evidence="2">The sequence shown here is derived from an EMBL/GenBank/DDBJ whole genome shotgun (WGS) entry which is preliminary data.</text>
</comment>
<dbReference type="Proteomes" id="UP000092377">
    <property type="component" value="Unassembled WGS sequence"/>
</dbReference>
<dbReference type="EMBL" id="LZEY01000045">
    <property type="protein sequence ID" value="OBU05174.1"/>
    <property type="molecule type" value="Genomic_DNA"/>
</dbReference>
<dbReference type="RefSeq" id="WP_067404767.1">
    <property type="nucleotide sequence ID" value="NZ_LZEY01000045.1"/>
</dbReference>
<dbReference type="AlphaFoldDB" id="A0A1B8H7W1"/>
<accession>A0A1B8H7W1</accession>
<evidence type="ECO:0000313" key="3">
    <source>
        <dbReference type="Proteomes" id="UP000092377"/>
    </source>
</evidence>
<gene>
    <name evidence="2" type="ORF">AYY18_08835</name>
</gene>
<keyword evidence="1" id="KW-1133">Transmembrane helix</keyword>
<dbReference type="OrthoDB" id="8647779at2"/>
<feature type="transmembrane region" description="Helical" evidence="1">
    <location>
        <begin position="6"/>
        <end position="28"/>
    </location>
</feature>
<protein>
    <recommendedName>
        <fullName evidence="4">DKNYY family protein</fullName>
    </recommendedName>
</protein>